<dbReference type="OrthoDB" id="3024543at2759"/>
<evidence type="ECO:0000313" key="2">
    <source>
        <dbReference type="Proteomes" id="UP000521943"/>
    </source>
</evidence>
<sequence length="300" mass="33263">MRAMFVAATECRLIKPQRHSLAQDLQLTKSRIRRVSSADASTSHQIQQPWKVSVPSSVLSSPVPPPPPSPSVYATFALAAPFDDVQFDIPSDSSNYAAYSLLHSFLFTSNPDPSTPSEKGNVQTQDRHVFCTRCRQYVNHRNDLGNTPMSKHRTSAKCKAGFLDRLLRRYTSLESHLPPAQPEPVPVSEASTCSGATFNWTIGSPFLTYPFAIHDPSHRSPGYDIISIDPIASTLLIRSHSCTGASISPQIPTCRFCQESATHITKVQSRSVRVVDTKTKLRRNQASNWHKGGPVFRIQH</sequence>
<gene>
    <name evidence="1" type="ORF">DFP72DRAFT_851857</name>
</gene>
<keyword evidence="2" id="KW-1185">Reference proteome</keyword>
<dbReference type="EMBL" id="JACGCI010000058">
    <property type="protein sequence ID" value="KAF6750166.1"/>
    <property type="molecule type" value="Genomic_DNA"/>
</dbReference>
<reference evidence="1 2" key="1">
    <citation type="submission" date="2020-07" db="EMBL/GenBank/DDBJ databases">
        <title>Comparative genomics of pyrophilous fungi reveals a link between fire events and developmental genes.</title>
        <authorList>
            <consortium name="DOE Joint Genome Institute"/>
            <person name="Steindorff A.S."/>
            <person name="Carver A."/>
            <person name="Calhoun S."/>
            <person name="Stillman K."/>
            <person name="Liu H."/>
            <person name="Lipzen A."/>
            <person name="Pangilinan J."/>
            <person name="Labutti K."/>
            <person name="Bruns T.D."/>
            <person name="Grigoriev I.V."/>
        </authorList>
    </citation>
    <scope>NUCLEOTIDE SEQUENCE [LARGE SCALE GENOMIC DNA]</scope>
    <source>
        <strain evidence="1 2">CBS 144469</strain>
    </source>
</reference>
<protein>
    <submittedName>
        <fullName evidence="1">Uncharacterized protein</fullName>
    </submittedName>
</protein>
<dbReference type="AlphaFoldDB" id="A0A8H6HQX0"/>
<accession>A0A8H6HQX0</accession>
<name>A0A8H6HQX0_9AGAR</name>
<organism evidence="1 2">
    <name type="scientific">Ephemerocybe angulata</name>
    <dbReference type="NCBI Taxonomy" id="980116"/>
    <lineage>
        <taxon>Eukaryota</taxon>
        <taxon>Fungi</taxon>
        <taxon>Dikarya</taxon>
        <taxon>Basidiomycota</taxon>
        <taxon>Agaricomycotina</taxon>
        <taxon>Agaricomycetes</taxon>
        <taxon>Agaricomycetidae</taxon>
        <taxon>Agaricales</taxon>
        <taxon>Agaricineae</taxon>
        <taxon>Psathyrellaceae</taxon>
        <taxon>Ephemerocybe</taxon>
    </lineage>
</organism>
<dbReference type="Proteomes" id="UP000521943">
    <property type="component" value="Unassembled WGS sequence"/>
</dbReference>
<comment type="caution">
    <text evidence="1">The sequence shown here is derived from an EMBL/GenBank/DDBJ whole genome shotgun (WGS) entry which is preliminary data.</text>
</comment>
<proteinExistence type="predicted"/>
<evidence type="ECO:0000313" key="1">
    <source>
        <dbReference type="EMBL" id="KAF6750166.1"/>
    </source>
</evidence>